<evidence type="ECO:0000256" key="2">
    <source>
        <dbReference type="ARBA" id="ARBA00004141"/>
    </source>
</evidence>
<dbReference type="Pfam" id="PF17820">
    <property type="entry name" value="PDZ_6"/>
    <property type="match status" value="2"/>
</dbReference>
<dbReference type="SMART" id="SM00228">
    <property type="entry name" value="PDZ"/>
    <property type="match status" value="2"/>
</dbReference>
<dbReference type="RefSeq" id="WP_134439374.1">
    <property type="nucleotide sequence ID" value="NZ_LXQC01000090.1"/>
</dbReference>
<dbReference type="PANTHER" id="PTHR42837">
    <property type="entry name" value="REGULATOR OF SIGMA-E PROTEASE RSEP"/>
    <property type="match status" value="1"/>
</dbReference>
<name>A0A4Y8PGP5_9BACT</name>
<evidence type="ECO:0000256" key="8">
    <source>
        <dbReference type="ARBA" id="ARBA00022989"/>
    </source>
</evidence>
<dbReference type="GO" id="GO:0046872">
    <property type="term" value="F:metal ion binding"/>
    <property type="evidence" value="ECO:0007669"/>
    <property type="project" value="UniProtKB-KW"/>
</dbReference>
<dbReference type="InterPro" id="IPR041489">
    <property type="entry name" value="PDZ_6"/>
</dbReference>
<dbReference type="GO" id="GO:0006508">
    <property type="term" value="P:proteolysis"/>
    <property type="evidence" value="ECO:0007669"/>
    <property type="project" value="UniProtKB-KW"/>
</dbReference>
<evidence type="ECO:0000259" key="12">
    <source>
        <dbReference type="PROSITE" id="PS50106"/>
    </source>
</evidence>
<feature type="domain" description="PDZ" evidence="12">
    <location>
        <begin position="192"/>
        <end position="301"/>
    </location>
</feature>
<dbReference type="Pfam" id="PF02163">
    <property type="entry name" value="Peptidase_M50"/>
    <property type="match status" value="1"/>
</dbReference>
<dbReference type="SUPFAM" id="SSF50156">
    <property type="entry name" value="PDZ domain-like"/>
    <property type="match status" value="2"/>
</dbReference>
<dbReference type="InterPro" id="IPR001478">
    <property type="entry name" value="PDZ"/>
</dbReference>
<keyword evidence="14" id="KW-1185">Reference proteome</keyword>
<keyword evidence="5 11" id="KW-0812">Transmembrane</keyword>
<dbReference type="EMBL" id="LXQC01000090">
    <property type="protein sequence ID" value="TFE71134.1"/>
    <property type="molecule type" value="Genomic_DNA"/>
</dbReference>
<evidence type="ECO:0000313" key="14">
    <source>
        <dbReference type="Proteomes" id="UP000297713"/>
    </source>
</evidence>
<evidence type="ECO:0000256" key="3">
    <source>
        <dbReference type="ARBA" id="ARBA00007931"/>
    </source>
</evidence>
<feature type="transmembrane region" description="Helical" evidence="11">
    <location>
        <begin position="427"/>
        <end position="446"/>
    </location>
</feature>
<feature type="transmembrane region" description="Helical" evidence="11">
    <location>
        <begin position="105"/>
        <end position="129"/>
    </location>
</feature>
<evidence type="ECO:0000256" key="6">
    <source>
        <dbReference type="ARBA" id="ARBA00022801"/>
    </source>
</evidence>
<dbReference type="GO" id="GO:0016020">
    <property type="term" value="C:membrane"/>
    <property type="evidence" value="ECO:0007669"/>
    <property type="project" value="UniProtKB-SubCell"/>
</dbReference>
<dbReference type="GO" id="GO:0004222">
    <property type="term" value="F:metalloendopeptidase activity"/>
    <property type="evidence" value="ECO:0007669"/>
    <property type="project" value="InterPro"/>
</dbReference>
<keyword evidence="11" id="KW-0479">Metal-binding</keyword>
<keyword evidence="8 11" id="KW-1133">Transmembrane helix</keyword>
<dbReference type="InterPro" id="IPR008915">
    <property type="entry name" value="Peptidase_M50"/>
</dbReference>
<gene>
    <name evidence="13" type="ORF">A7Q10_05200</name>
</gene>
<sequence>MSFQSLLHFLVILLEVVFLFNVMIVVHELGHFLAAKWRGLVVERFGVWFGHPLWKKEIGGVTYSLGWIPAGGFVALPQMIPNEDKEGENNSSKPKLPPVSPKDKIIVALAGPVFSLLLALVFALIVYVVGRPVSESEMTTVIGYVVKDSPADHAGLKAGDKILKIDGHPVSRFQGMDNDSVTWNIVRSEGSTIAVEVEREGKILNFNVIPIKEERSAFQRKSLRQIFIMPAQTPTVAKVFPGSPADAASIQPNDQILEVDGQKLYSPFLLNDYISTHPQKEMTLLIRRGQKTFTVNIKPTFPEGEKIPRIGILWDLNGQMTLSHPGPFEQLKASISAMFNVLQAVLSPKSDIKPQHLSGPIGIMRFYYMLFESSHGWRLALWFSVLFNVNAALINLFPIPVLDGGHILLGLVEWIRGRPLNIKLLEALQTLFATLLIGYMLYVTFFDVQEIPWRSKGNVQELKFHSKNQEAVSKSQLESGK</sequence>
<keyword evidence="9 11" id="KW-0482">Metalloprotease</keyword>
<proteinExistence type="inferred from homology"/>
<accession>A0A4Y8PGP5</accession>
<keyword evidence="10 11" id="KW-0472">Membrane</keyword>
<keyword evidence="6 11" id="KW-0378">Hydrolase</keyword>
<evidence type="ECO:0000256" key="11">
    <source>
        <dbReference type="RuleBase" id="RU362031"/>
    </source>
</evidence>
<dbReference type="EC" id="3.4.24.-" evidence="11"/>
<protein>
    <recommendedName>
        <fullName evidence="11">Zinc metalloprotease</fullName>
        <ecNumber evidence="11">3.4.24.-</ecNumber>
    </recommendedName>
</protein>
<dbReference type="PROSITE" id="PS50106">
    <property type="entry name" value="PDZ"/>
    <property type="match status" value="2"/>
</dbReference>
<keyword evidence="7 11" id="KW-0862">Zinc</keyword>
<evidence type="ECO:0000256" key="5">
    <source>
        <dbReference type="ARBA" id="ARBA00022692"/>
    </source>
</evidence>
<evidence type="ECO:0000256" key="7">
    <source>
        <dbReference type="ARBA" id="ARBA00022833"/>
    </source>
</evidence>
<dbReference type="CDD" id="cd06163">
    <property type="entry name" value="S2P-M50_PDZ_RseP-like"/>
    <property type="match status" value="1"/>
</dbReference>
<comment type="similarity">
    <text evidence="3 11">Belongs to the peptidase M50B family.</text>
</comment>
<organism evidence="13 14">
    <name type="scientific">Methylacidiphilum caldifontis</name>
    <dbReference type="NCBI Taxonomy" id="2795386"/>
    <lineage>
        <taxon>Bacteria</taxon>
        <taxon>Pseudomonadati</taxon>
        <taxon>Verrucomicrobiota</taxon>
        <taxon>Methylacidiphilae</taxon>
        <taxon>Methylacidiphilales</taxon>
        <taxon>Methylacidiphilaceae</taxon>
        <taxon>Methylacidiphilum (ex Ratnadevi et al. 2023)</taxon>
    </lineage>
</organism>
<evidence type="ECO:0000256" key="4">
    <source>
        <dbReference type="ARBA" id="ARBA00022670"/>
    </source>
</evidence>
<dbReference type="PANTHER" id="PTHR42837:SF2">
    <property type="entry name" value="MEMBRANE METALLOPROTEASE ARASP2, CHLOROPLASTIC-RELATED"/>
    <property type="match status" value="1"/>
</dbReference>
<feature type="transmembrane region" description="Helical" evidence="11">
    <location>
        <begin position="6"/>
        <end position="26"/>
    </location>
</feature>
<feature type="transmembrane region" description="Helical" evidence="11">
    <location>
        <begin position="379"/>
        <end position="399"/>
    </location>
</feature>
<evidence type="ECO:0000313" key="13">
    <source>
        <dbReference type="EMBL" id="TFE71134.1"/>
    </source>
</evidence>
<comment type="cofactor">
    <cofactor evidence="1 11">
        <name>Zn(2+)</name>
        <dbReference type="ChEBI" id="CHEBI:29105"/>
    </cofactor>
</comment>
<evidence type="ECO:0000256" key="1">
    <source>
        <dbReference type="ARBA" id="ARBA00001947"/>
    </source>
</evidence>
<comment type="caution">
    <text evidence="13">The sequence shown here is derived from an EMBL/GenBank/DDBJ whole genome shotgun (WGS) entry which is preliminary data.</text>
</comment>
<dbReference type="NCBIfam" id="TIGR00054">
    <property type="entry name" value="RIP metalloprotease RseP"/>
    <property type="match status" value="1"/>
</dbReference>
<dbReference type="AlphaFoldDB" id="A0A4Y8PGP5"/>
<comment type="subcellular location">
    <subcellularLocation>
        <location evidence="2">Membrane</location>
        <topology evidence="2">Multi-pass membrane protein</topology>
    </subcellularLocation>
</comment>
<dbReference type="CDD" id="cd23081">
    <property type="entry name" value="cpPDZ_EcRseP-like"/>
    <property type="match status" value="2"/>
</dbReference>
<keyword evidence="4 13" id="KW-0645">Protease</keyword>
<dbReference type="InterPro" id="IPR004387">
    <property type="entry name" value="Pept_M50_Zn"/>
</dbReference>
<dbReference type="OrthoDB" id="9782003at2"/>
<feature type="domain" description="PDZ" evidence="12">
    <location>
        <begin position="141"/>
        <end position="181"/>
    </location>
</feature>
<evidence type="ECO:0000256" key="9">
    <source>
        <dbReference type="ARBA" id="ARBA00023049"/>
    </source>
</evidence>
<dbReference type="Proteomes" id="UP000297713">
    <property type="component" value="Unassembled WGS sequence"/>
</dbReference>
<dbReference type="InterPro" id="IPR036034">
    <property type="entry name" value="PDZ_sf"/>
</dbReference>
<reference evidence="13 14" key="1">
    <citation type="submission" date="2016-05" db="EMBL/GenBank/DDBJ databases">
        <title>Diversity and Homogeneity among Thermoacidophilic Verrucomicrobia Methanotrophs Linked with Geographical Origin.</title>
        <authorList>
            <person name="Erikstad H.-A."/>
            <person name="Smestad N.B."/>
            <person name="Ceballos R.M."/>
            <person name="Birkeland N.-K."/>
        </authorList>
    </citation>
    <scope>NUCLEOTIDE SEQUENCE [LARGE SCALE GENOMIC DNA]</scope>
    <source>
        <strain evidence="13 14">Phi</strain>
    </source>
</reference>
<dbReference type="Gene3D" id="2.30.42.10">
    <property type="match status" value="2"/>
</dbReference>
<evidence type="ECO:0000256" key="10">
    <source>
        <dbReference type="ARBA" id="ARBA00023136"/>
    </source>
</evidence>